<comment type="caution">
    <text evidence="1">The sequence shown here is derived from an EMBL/GenBank/DDBJ whole genome shotgun (WGS) entry which is preliminary data.</text>
</comment>
<sequence length="63" mass="6954">MAIAGLAVSCQSVQKEADYRIIPLPQEIATAQGNPFVLKSGVKILYPEGTKRCNAMRSFWRVT</sequence>
<evidence type="ECO:0000313" key="1">
    <source>
        <dbReference type="EMBL" id="GAE14307.1"/>
    </source>
</evidence>
<dbReference type="Proteomes" id="UP000018861">
    <property type="component" value="Unassembled WGS sequence"/>
</dbReference>
<dbReference type="AlphaFoldDB" id="W4P3M6"/>
<gene>
    <name evidence="1" type="ORF">JCM6292_429</name>
</gene>
<accession>W4P3M6</accession>
<dbReference type="EMBL" id="BAIQ01000003">
    <property type="protein sequence ID" value="GAE14307.1"/>
    <property type="molecule type" value="Genomic_DNA"/>
</dbReference>
<organism evidence="1 2">
    <name type="scientific">Bacteroides pyogenes JCM 6292</name>
    <dbReference type="NCBI Taxonomy" id="1235809"/>
    <lineage>
        <taxon>Bacteria</taxon>
        <taxon>Pseudomonadati</taxon>
        <taxon>Bacteroidota</taxon>
        <taxon>Bacteroidia</taxon>
        <taxon>Bacteroidales</taxon>
        <taxon>Bacteroidaceae</taxon>
        <taxon>Bacteroides</taxon>
    </lineage>
</organism>
<reference evidence="1 2" key="1">
    <citation type="journal article" date="2014" name="Genome Announc.">
        <title>Draft Genome Sequences of Three Strains of Bacteroides pyogenes Isolated from a Cat and Swine.</title>
        <authorList>
            <person name="Sakamoto M."/>
            <person name="Oshima K."/>
            <person name="Suda W."/>
            <person name="Kitamura K."/>
            <person name="Iida T."/>
            <person name="Hattori M."/>
            <person name="Ohkuma M."/>
        </authorList>
    </citation>
    <scope>NUCLEOTIDE SEQUENCE [LARGE SCALE GENOMIC DNA]</scope>
    <source>
        <strain evidence="1 2">JCM 6292</strain>
    </source>
</reference>
<name>W4P3M6_9BACE</name>
<protein>
    <submittedName>
        <fullName evidence="1">Beta-hexosaminidase</fullName>
    </submittedName>
</protein>
<evidence type="ECO:0000313" key="2">
    <source>
        <dbReference type="Proteomes" id="UP000018861"/>
    </source>
</evidence>
<proteinExistence type="predicted"/>